<dbReference type="EMBL" id="LMVM01000012">
    <property type="protein sequence ID" value="PAV04831.1"/>
    <property type="molecule type" value="Genomic_DNA"/>
</dbReference>
<protein>
    <submittedName>
        <fullName evidence="1">Uncharacterized protein</fullName>
    </submittedName>
</protein>
<dbReference type="Proteomes" id="UP000217784">
    <property type="component" value="Unassembled WGS sequence"/>
</dbReference>
<keyword evidence="2" id="KW-1185">Reference proteome</keyword>
<evidence type="ECO:0000313" key="1">
    <source>
        <dbReference type="EMBL" id="PAV04831.1"/>
    </source>
</evidence>
<accession>A0A2A2H5U6</accession>
<gene>
    <name evidence="1" type="ORF">ASJ80_11005</name>
</gene>
<reference evidence="1 2" key="1">
    <citation type="journal article" date="2017" name="BMC Genomics">
        <title>Genomic analysis of methanogenic archaea reveals a shift towards energy conservation.</title>
        <authorList>
            <person name="Gilmore S.P."/>
            <person name="Henske J.K."/>
            <person name="Sexton J.A."/>
            <person name="Solomon K.V."/>
            <person name="Seppala S."/>
            <person name="Yoo J.I."/>
            <person name="Huyett L.M."/>
            <person name="Pressman A."/>
            <person name="Cogan J.Z."/>
            <person name="Kivenson V."/>
            <person name="Peng X."/>
            <person name="Tan Y."/>
            <person name="Valentine D.L."/>
            <person name="O'Malley M.A."/>
        </authorList>
    </citation>
    <scope>NUCLEOTIDE SEQUENCE [LARGE SCALE GENOMIC DNA]</scope>
    <source>
        <strain evidence="1 2">M.o.H.</strain>
    </source>
</reference>
<organism evidence="1 2">
    <name type="scientific">Methanobacterium bryantii</name>
    <dbReference type="NCBI Taxonomy" id="2161"/>
    <lineage>
        <taxon>Archaea</taxon>
        <taxon>Methanobacteriati</taxon>
        <taxon>Methanobacteriota</taxon>
        <taxon>Methanomada group</taxon>
        <taxon>Methanobacteria</taxon>
        <taxon>Methanobacteriales</taxon>
        <taxon>Methanobacteriaceae</taxon>
        <taxon>Methanobacterium</taxon>
    </lineage>
</organism>
<name>A0A2A2H5U6_METBR</name>
<comment type="caution">
    <text evidence="1">The sequence shown here is derived from an EMBL/GenBank/DDBJ whole genome shotgun (WGS) entry which is preliminary data.</text>
</comment>
<proteinExistence type="predicted"/>
<evidence type="ECO:0000313" key="2">
    <source>
        <dbReference type="Proteomes" id="UP000217784"/>
    </source>
</evidence>
<dbReference type="AlphaFoldDB" id="A0A2A2H5U6"/>
<sequence length="198" mass="23041">MQAIKGNWHYTKVVKFTEYKWIKGYTYYTYKWVKGITIGIPWLKWVGTSYLWGVIPIPHFEWTTRYVTITRGHWVRIAHHVPGRWVSYSYYRKIKIEINEANLERALFTEASLSFATIGTVSGILEGAVTVTSVVGVLSGGKMALWDYRLNGGDWFKDPWLQIKADGQTIYQDNIVGEEFLRSATGQPFGYYYNRYPL</sequence>